<dbReference type="PANTHER" id="PTHR32494">
    <property type="entry name" value="ALLANTOATE DEIMINASE-RELATED"/>
    <property type="match status" value="1"/>
</dbReference>
<dbReference type="GO" id="GO:0046872">
    <property type="term" value="F:metal ion binding"/>
    <property type="evidence" value="ECO:0007669"/>
    <property type="project" value="UniProtKB-KW"/>
</dbReference>
<dbReference type="GO" id="GO:0016813">
    <property type="term" value="F:hydrolase activity, acting on carbon-nitrogen (but not peptide) bonds, in linear amidines"/>
    <property type="evidence" value="ECO:0007669"/>
    <property type="project" value="InterPro"/>
</dbReference>
<organism evidence="5 6">
    <name type="scientific">Peribacillus cavernae</name>
    <dbReference type="NCBI Taxonomy" id="1674310"/>
    <lineage>
        <taxon>Bacteria</taxon>
        <taxon>Bacillati</taxon>
        <taxon>Bacillota</taxon>
        <taxon>Bacilli</taxon>
        <taxon>Bacillales</taxon>
        <taxon>Bacillaceae</taxon>
        <taxon>Peribacillus</taxon>
    </lineage>
</organism>
<dbReference type="Pfam" id="PF01546">
    <property type="entry name" value="Peptidase_M20"/>
    <property type="match status" value="1"/>
</dbReference>
<feature type="binding site" evidence="3">
    <location>
        <position position="195"/>
    </location>
    <ligand>
        <name>Zn(2+)</name>
        <dbReference type="ChEBI" id="CHEBI:29105"/>
        <label>1</label>
    </ligand>
</feature>
<keyword evidence="2 5" id="KW-0378">Hydrolase</keyword>
<feature type="domain" description="Peptidase M20 dimerisation" evidence="4">
    <location>
        <begin position="217"/>
        <end position="313"/>
    </location>
</feature>
<evidence type="ECO:0000313" key="5">
    <source>
        <dbReference type="EMBL" id="RUQ31005.1"/>
    </source>
</evidence>
<dbReference type="InterPro" id="IPR036264">
    <property type="entry name" value="Bact_exopeptidase_dim_dom"/>
</dbReference>
<feature type="binding site" evidence="3">
    <location>
        <position position="83"/>
    </location>
    <ligand>
        <name>Zn(2+)</name>
        <dbReference type="ChEBI" id="CHEBI:29105"/>
        <label>1</label>
    </ligand>
</feature>
<feature type="binding site" evidence="3">
    <location>
        <position position="129"/>
    </location>
    <ligand>
        <name>Zn(2+)</name>
        <dbReference type="ChEBI" id="CHEBI:29105"/>
        <label>2</label>
    </ligand>
</feature>
<dbReference type="Gene3D" id="3.40.630.10">
    <property type="entry name" value="Zn peptidases"/>
    <property type="match status" value="1"/>
</dbReference>
<feature type="binding site" evidence="3">
    <location>
        <position position="388"/>
    </location>
    <ligand>
        <name>Zn(2+)</name>
        <dbReference type="ChEBI" id="CHEBI:29105"/>
        <label>2</label>
    </ligand>
</feature>
<keyword evidence="6" id="KW-1185">Reference proteome</keyword>
<dbReference type="Proteomes" id="UP000267430">
    <property type="component" value="Unassembled WGS sequence"/>
</dbReference>
<dbReference type="PANTHER" id="PTHR32494:SF5">
    <property type="entry name" value="ALLANTOATE AMIDOHYDROLASE"/>
    <property type="match status" value="1"/>
</dbReference>
<evidence type="ECO:0000256" key="3">
    <source>
        <dbReference type="PIRSR" id="PIRSR001235-1"/>
    </source>
</evidence>
<evidence type="ECO:0000256" key="2">
    <source>
        <dbReference type="ARBA" id="ARBA00022801"/>
    </source>
</evidence>
<evidence type="ECO:0000313" key="6">
    <source>
        <dbReference type="Proteomes" id="UP000267430"/>
    </source>
</evidence>
<dbReference type="EMBL" id="RYZZ01000006">
    <property type="protein sequence ID" value="RUQ31005.1"/>
    <property type="molecule type" value="Genomic_DNA"/>
</dbReference>
<dbReference type="NCBIfam" id="NF006771">
    <property type="entry name" value="PRK09290.1-5"/>
    <property type="match status" value="1"/>
</dbReference>
<dbReference type="OrthoDB" id="9808195at2"/>
<dbReference type="EC" id="3.5.-.-" evidence="5"/>
<dbReference type="RefSeq" id="WP_126863790.1">
    <property type="nucleotide sequence ID" value="NZ_JAUSTX010000005.1"/>
</dbReference>
<dbReference type="InterPro" id="IPR011650">
    <property type="entry name" value="Peptidase_M20_dimer"/>
</dbReference>
<dbReference type="CDD" id="cd03884">
    <property type="entry name" value="M20_bAS"/>
    <property type="match status" value="1"/>
</dbReference>
<dbReference type="InterPro" id="IPR002933">
    <property type="entry name" value="Peptidase_M20"/>
</dbReference>
<feature type="binding site" evidence="3">
    <location>
        <position position="94"/>
    </location>
    <ligand>
        <name>Zn(2+)</name>
        <dbReference type="ChEBI" id="CHEBI:29105"/>
        <label>2</label>
    </ligand>
</feature>
<dbReference type="PIRSF" id="PIRSF001235">
    <property type="entry name" value="Amidase_carbamoylase"/>
    <property type="match status" value="1"/>
</dbReference>
<keyword evidence="3" id="KW-0479">Metal-binding</keyword>
<proteinExistence type="inferred from homology"/>
<dbReference type="NCBIfam" id="TIGR01879">
    <property type="entry name" value="hydantase"/>
    <property type="match status" value="1"/>
</dbReference>
<dbReference type="Gene3D" id="3.30.70.360">
    <property type="match status" value="1"/>
</dbReference>
<feature type="binding site" evidence="3">
    <location>
        <position position="94"/>
    </location>
    <ligand>
        <name>Zn(2+)</name>
        <dbReference type="ChEBI" id="CHEBI:29105"/>
        <label>1</label>
    </ligand>
</feature>
<reference evidence="5 6" key="1">
    <citation type="submission" date="2018-12" db="EMBL/GenBank/DDBJ databases">
        <title>Bacillus chawlae sp. nov., Bacillus glennii sp. nov., and Bacillus saganii sp. nov. Isolated from the Vehicle Assembly Building at Kennedy Space Center where the Viking Spacecraft were Assembled.</title>
        <authorList>
            <person name="Seuylemezian A."/>
            <person name="Vaishampayan P."/>
        </authorList>
    </citation>
    <scope>NUCLEOTIDE SEQUENCE [LARGE SCALE GENOMIC DNA]</scope>
    <source>
        <strain evidence="5 6">L5</strain>
    </source>
</reference>
<gene>
    <name evidence="5" type="ORF">ELQ35_05295</name>
</gene>
<accession>A0A433HRV3</accession>
<protein>
    <submittedName>
        <fullName evidence="5">Hydantoinase/carbamoylase family amidase</fullName>
        <ecNumber evidence="5">3.5.-.-</ecNumber>
    </submittedName>
</protein>
<dbReference type="InterPro" id="IPR010158">
    <property type="entry name" value="Amidase_Cbmase"/>
</dbReference>
<sequence length="414" mass="45560">MKTVAISGQRLSSRIEQLGQIGRTKDNGVQRLALTEEDREATLLVSEWMKEAGLTVSHDHFGNLIGRKEGKNPALPPVMIGSHIDSVRNGGKFDGIIGVLAGIEVAHVISETDFSHEHPLEVVAFCEEEGSRFYDGLFGSRGMVGKVLEEDLQKVDDNHITRYEALKTFGFGINPDQIKQSVRKIGDIKLYLELHIEQGPFLDMNQYPVGIVSGIAGPSWFTVRLVGEAGHAGTVPMNFRKDPMMGAAEVIKEVEDLCMENPDAPTVGTVGKIAVFPGGNNIIPESVEFTLDIRDIELERRNTIIEKIEKKIQLVSRARGLEYKIEKNVDAAPVKCSEDLVNTLKEASKDLVIEAPVMVSGAGHDAMFLAEIAEIGMVFVRCRKGISHQPKEWADINDIVTGTKVIYEAVLKHI</sequence>
<comment type="cofactor">
    <cofactor evidence="3">
        <name>Zn(2+)</name>
        <dbReference type="ChEBI" id="CHEBI:29105"/>
    </cofactor>
    <text evidence="3">Binds 2 Zn(2+) ions per subunit.</text>
</comment>
<dbReference type="AlphaFoldDB" id="A0A433HRV3"/>
<evidence type="ECO:0000256" key="1">
    <source>
        <dbReference type="ARBA" id="ARBA00006153"/>
    </source>
</evidence>
<name>A0A433HRV3_9BACI</name>
<dbReference type="SUPFAM" id="SSF53187">
    <property type="entry name" value="Zn-dependent exopeptidases"/>
    <property type="match status" value="1"/>
</dbReference>
<dbReference type="SUPFAM" id="SSF55031">
    <property type="entry name" value="Bacterial exopeptidase dimerisation domain"/>
    <property type="match status" value="1"/>
</dbReference>
<evidence type="ECO:0000259" key="4">
    <source>
        <dbReference type="Pfam" id="PF07687"/>
    </source>
</evidence>
<comment type="similarity">
    <text evidence="1">Belongs to the peptidase M20 family.</text>
</comment>
<keyword evidence="3" id="KW-0862">Zinc</keyword>
<dbReference type="Pfam" id="PF07687">
    <property type="entry name" value="M20_dimer"/>
    <property type="match status" value="1"/>
</dbReference>
<comment type="caution">
    <text evidence="5">The sequence shown here is derived from an EMBL/GenBank/DDBJ whole genome shotgun (WGS) entry which is preliminary data.</text>
</comment>